<evidence type="ECO:0000256" key="2">
    <source>
        <dbReference type="ARBA" id="ARBA00007185"/>
    </source>
</evidence>
<dbReference type="InterPro" id="IPR015928">
    <property type="entry name" value="Aconitase/3IPM_dehydase_swvl"/>
</dbReference>
<evidence type="ECO:0000256" key="1">
    <source>
        <dbReference type="ARBA" id="ARBA00001966"/>
    </source>
</evidence>
<keyword evidence="13" id="KW-1185">Reference proteome</keyword>
<evidence type="ECO:0000313" key="13">
    <source>
        <dbReference type="Proteomes" id="UP000076858"/>
    </source>
</evidence>
<dbReference type="PANTHER" id="PTHR11670">
    <property type="entry name" value="ACONITASE/IRON-RESPONSIVE ELEMENT FAMILY MEMBER"/>
    <property type="match status" value="1"/>
</dbReference>
<dbReference type="GO" id="GO:0051539">
    <property type="term" value="F:4 iron, 4 sulfur cluster binding"/>
    <property type="evidence" value="ECO:0007669"/>
    <property type="project" value="UniProtKB-KW"/>
</dbReference>
<dbReference type="FunFam" id="3.30.499.10:FF:000005">
    <property type="entry name" value="cytoplasmic aconitate hydratase"/>
    <property type="match status" value="1"/>
</dbReference>
<evidence type="ECO:0000313" key="12">
    <source>
        <dbReference type="EMBL" id="KZS10375.1"/>
    </source>
</evidence>
<dbReference type="InterPro" id="IPR018136">
    <property type="entry name" value="Aconitase_4Fe-4S_BS"/>
</dbReference>
<dbReference type="Gene3D" id="3.30.499.10">
    <property type="entry name" value="Aconitase, domain 3"/>
    <property type="match status" value="3"/>
</dbReference>
<evidence type="ECO:0000256" key="5">
    <source>
        <dbReference type="ARBA" id="ARBA00022723"/>
    </source>
</evidence>
<gene>
    <name evidence="12" type="ORF">APZ42_025174</name>
</gene>
<dbReference type="InterPro" id="IPR000573">
    <property type="entry name" value="AconitaseA/IPMdHydase_ssu_swvl"/>
</dbReference>
<keyword evidence="4" id="KW-0004">4Fe-4S</keyword>
<keyword evidence="8" id="KW-0456">Lyase</keyword>
<evidence type="ECO:0000256" key="3">
    <source>
        <dbReference type="ARBA" id="ARBA00012926"/>
    </source>
</evidence>
<dbReference type="EMBL" id="LRGB01001830">
    <property type="protein sequence ID" value="KZS10375.1"/>
    <property type="molecule type" value="Genomic_DNA"/>
</dbReference>
<dbReference type="Gene3D" id="3.20.19.10">
    <property type="entry name" value="Aconitase, domain 4"/>
    <property type="match status" value="1"/>
</dbReference>
<dbReference type="NCBIfam" id="NF009520">
    <property type="entry name" value="PRK12881.1"/>
    <property type="match status" value="1"/>
</dbReference>
<evidence type="ECO:0000256" key="4">
    <source>
        <dbReference type="ARBA" id="ARBA00022485"/>
    </source>
</evidence>
<dbReference type="NCBIfam" id="TIGR01341">
    <property type="entry name" value="aconitase_1"/>
    <property type="match status" value="1"/>
</dbReference>
<keyword evidence="5" id="KW-0479">Metal-binding</keyword>
<sequence>MESREGSNPYNNVKCSLSVNDKEYYYFNLRSVHPGKYDKLPFSIRVLLESGVRNCDGFHVTQQDVEKIYNWEQHQKSEETTEVSFKPSRVILQDFTGVPALVDFAAMRDAVNQFGGNPLKINPICPADLVIDHSVQVDFSRSAKGTAATTDFGSPPTLRVVDLEDAYGSLRSHAARHRLPVFLNLNNDSSNANPMGGRGTPHRTHETEPLFKNSCHSIEHLPAVTRNLSEGSESSAQQSRVPPIRTKCGSQCDGVTCLLSATSVIEAPCLRVEEIKENLDKRLGLTAIPIPDRLCPTLTDQLCPFHHIPSLWSDALDKNQDLEFERNKERFAFLKWGAQNFKNMIVVPPGSGIVHQVNLEYLARVVFDQDGLLYPDSVVGTDSHTTMINGLGVVGWGVGGIEAEAVMLGQAISMVLPQVVGYRIFGQLSQLATSTDVVLTITKHLRQVGVVGKFVEFYGTGVTELSIADRATISNMCPEYGATVGFFPVDEKTIAYLRQTNRPAEQIAYVESYMKAAGMFRDFNNHDEDPVFSETYELDLSTVVPSLSGPKRPQDRISQSDFKLDFNECLRNKVGFKGFGIAEEKLGTTASFDYEGATYTLRHGSVVIAAITSCTNTSNPSVMLGAGLLAKKAVEAGLEVAPYIKTSLSPGSGVVTYYLKESGVVPALEKLGFNIVGYGCMTCIGNSGPLPDTVVEAIEKNDLVCCGILSGNRNFEGRIHPNTRANYLASPLLVVAYAIAGTVDIDFETEPLGYSADKKPVFLRDIYPTRKEIQAVEQQFVIPAMFQHVYSRITIGSDSWNKLESPKCDLYPWDESSTYIKRPPFFDNMSKDIPAIQSIKEAHVLLFLGDSVTTDHISPAGSIARNSPAARYLASHGLSPREFNSYGARRGNDEIMARGTFANIRLINYLMSKPGPRTIHIPSGEEMDIFDAADRYRKEGHDLIVIAGKEYGTGSSRDWAAKGPWKLGVAAVIAESFERIHRSNLVGMGILPLQFLEGQHAKGLGLTGKEKFTINIPQDIKPGQVVDIQVGEGSSFQAQVRIDTDVELAYVRNKGILNYMVRKLA</sequence>
<evidence type="ECO:0000256" key="7">
    <source>
        <dbReference type="ARBA" id="ARBA00023014"/>
    </source>
</evidence>
<dbReference type="GO" id="GO:0046872">
    <property type="term" value="F:metal ion binding"/>
    <property type="evidence" value="ECO:0007669"/>
    <property type="project" value="UniProtKB-KW"/>
</dbReference>
<dbReference type="Pfam" id="PF00694">
    <property type="entry name" value="Aconitase_C"/>
    <property type="match status" value="1"/>
</dbReference>
<dbReference type="InterPro" id="IPR015931">
    <property type="entry name" value="Acnase/IPM_dHydase_lsu_aba_1/3"/>
</dbReference>
<dbReference type="SUPFAM" id="SSF53732">
    <property type="entry name" value="Aconitase iron-sulfur domain"/>
    <property type="match status" value="2"/>
</dbReference>
<dbReference type="PROSITE" id="PS01244">
    <property type="entry name" value="ACONITASE_2"/>
    <property type="match status" value="1"/>
</dbReference>
<dbReference type="InterPro" id="IPR036008">
    <property type="entry name" value="Aconitase_4Fe-4S_dom"/>
</dbReference>
<dbReference type="CDD" id="cd01586">
    <property type="entry name" value="AcnA_IRP"/>
    <property type="match status" value="1"/>
</dbReference>
<dbReference type="Pfam" id="PF00330">
    <property type="entry name" value="Aconitase"/>
    <property type="match status" value="2"/>
</dbReference>
<dbReference type="SUPFAM" id="SSF52016">
    <property type="entry name" value="LeuD/IlvD-like"/>
    <property type="match status" value="1"/>
</dbReference>
<feature type="domain" description="Aconitase/3-isopropylmalate dehydratase large subunit alpha/beta/alpha" evidence="10">
    <location>
        <begin position="66"/>
        <end position="142"/>
    </location>
</feature>
<protein>
    <recommendedName>
        <fullName evidence="3">aconitate hydratase</fullName>
        <ecNumber evidence="3">4.2.1.3</ecNumber>
    </recommendedName>
</protein>
<dbReference type="FunFam" id="3.30.499.10:FF:000011">
    <property type="entry name" value="Iron-responsive element binding protein 2"/>
    <property type="match status" value="1"/>
</dbReference>
<dbReference type="GO" id="GO:0003994">
    <property type="term" value="F:aconitate hydratase activity"/>
    <property type="evidence" value="ECO:0007669"/>
    <property type="project" value="UniProtKB-EC"/>
</dbReference>
<dbReference type="Proteomes" id="UP000076858">
    <property type="component" value="Unassembled WGS sequence"/>
</dbReference>
<evidence type="ECO:0000256" key="9">
    <source>
        <dbReference type="ARBA" id="ARBA00023501"/>
    </source>
</evidence>
<dbReference type="FunFam" id="3.20.19.10:FF:000001">
    <property type="entry name" value="Aconitate hydratase"/>
    <property type="match status" value="1"/>
</dbReference>
<dbReference type="PRINTS" id="PR00415">
    <property type="entry name" value="ACONITASE"/>
</dbReference>
<proteinExistence type="inferred from homology"/>
<dbReference type="InterPro" id="IPR006249">
    <property type="entry name" value="Aconitase/IRP2"/>
</dbReference>
<dbReference type="AlphaFoldDB" id="A0A0N8BCR4"/>
<evidence type="ECO:0000259" key="11">
    <source>
        <dbReference type="Pfam" id="PF00694"/>
    </source>
</evidence>
<evidence type="ECO:0000259" key="10">
    <source>
        <dbReference type="Pfam" id="PF00330"/>
    </source>
</evidence>
<feature type="domain" description="Aconitase A/isopropylmalate dehydratase small subunit swivel" evidence="11">
    <location>
        <begin position="870"/>
        <end position="997"/>
    </location>
</feature>
<keyword evidence="6" id="KW-0408">Iron</keyword>
<comment type="similarity">
    <text evidence="2">Belongs to the aconitase/IPM isomerase family.</text>
</comment>
<dbReference type="Gene3D" id="6.10.190.10">
    <property type="match status" value="1"/>
</dbReference>
<evidence type="ECO:0000256" key="8">
    <source>
        <dbReference type="ARBA" id="ARBA00023239"/>
    </source>
</evidence>
<reference evidence="12 13" key="1">
    <citation type="submission" date="2016-03" db="EMBL/GenBank/DDBJ databases">
        <title>EvidentialGene: Evidence-directed Construction of Genes on Genomes.</title>
        <authorList>
            <person name="Gilbert D.G."/>
            <person name="Choi J.-H."/>
            <person name="Mockaitis K."/>
            <person name="Colbourne J."/>
            <person name="Pfrender M."/>
        </authorList>
    </citation>
    <scope>NUCLEOTIDE SEQUENCE [LARGE SCALE GENOMIC DNA]</scope>
    <source>
        <strain evidence="12 13">Xinb3</strain>
        <tissue evidence="12">Complete organism</tissue>
    </source>
</reference>
<dbReference type="InterPro" id="IPR044137">
    <property type="entry name" value="AcnA_IRP_Swivel"/>
</dbReference>
<dbReference type="CDD" id="cd01580">
    <property type="entry name" value="AcnA_IRP_Swivel"/>
    <property type="match status" value="1"/>
</dbReference>
<name>A0A0N8BCR4_9CRUS</name>
<organism evidence="12 13">
    <name type="scientific">Daphnia magna</name>
    <dbReference type="NCBI Taxonomy" id="35525"/>
    <lineage>
        <taxon>Eukaryota</taxon>
        <taxon>Metazoa</taxon>
        <taxon>Ecdysozoa</taxon>
        <taxon>Arthropoda</taxon>
        <taxon>Crustacea</taxon>
        <taxon>Branchiopoda</taxon>
        <taxon>Diplostraca</taxon>
        <taxon>Cladocera</taxon>
        <taxon>Anomopoda</taxon>
        <taxon>Daphniidae</taxon>
        <taxon>Daphnia</taxon>
    </lineage>
</organism>
<comment type="cofactor">
    <cofactor evidence="1">
        <name>[4Fe-4S] cluster</name>
        <dbReference type="ChEBI" id="CHEBI:49883"/>
    </cofactor>
</comment>
<dbReference type="EC" id="4.2.1.3" evidence="3"/>
<dbReference type="PROSITE" id="PS00450">
    <property type="entry name" value="ACONITASE_1"/>
    <property type="match status" value="1"/>
</dbReference>
<evidence type="ECO:0000256" key="6">
    <source>
        <dbReference type="ARBA" id="ARBA00023004"/>
    </source>
</evidence>
<keyword evidence="7" id="KW-0411">Iron-sulfur</keyword>
<dbReference type="STRING" id="35525.A0A0N8BCR4"/>
<accession>A0A0N8BCR4</accession>
<dbReference type="OrthoDB" id="2279155at2759"/>
<dbReference type="NCBIfam" id="NF006757">
    <property type="entry name" value="PRK09277.1"/>
    <property type="match status" value="1"/>
</dbReference>
<dbReference type="InterPro" id="IPR001030">
    <property type="entry name" value="Acoase/IPM_deHydtase_lsu_aba"/>
</dbReference>
<feature type="domain" description="Aconitase/3-isopropylmalate dehydratase large subunit alpha/beta/alpha" evidence="10">
    <location>
        <begin position="298"/>
        <end position="741"/>
    </location>
</feature>
<comment type="catalytic activity">
    <reaction evidence="9">
        <text>citrate = D-threo-isocitrate</text>
        <dbReference type="Rhea" id="RHEA:10336"/>
        <dbReference type="ChEBI" id="CHEBI:15562"/>
        <dbReference type="ChEBI" id="CHEBI:16947"/>
        <dbReference type="EC" id="4.2.1.3"/>
    </reaction>
</comment>
<comment type="caution">
    <text evidence="12">The sequence shown here is derived from an EMBL/GenBank/DDBJ whole genome shotgun (WGS) entry which is preliminary data.</text>
</comment>